<feature type="domain" description="HTH cro/C1-type" evidence="1">
    <location>
        <begin position="19"/>
        <end position="72"/>
    </location>
</feature>
<dbReference type="InterPro" id="IPR001387">
    <property type="entry name" value="Cro/C1-type_HTH"/>
</dbReference>
<dbReference type="Pfam" id="PF13560">
    <property type="entry name" value="HTH_31"/>
    <property type="match status" value="1"/>
</dbReference>
<dbReference type="CDD" id="cd00093">
    <property type="entry name" value="HTH_XRE"/>
    <property type="match status" value="1"/>
</dbReference>
<dbReference type="EMBL" id="FUWS01000004">
    <property type="protein sequence ID" value="SJZ88845.1"/>
    <property type="molecule type" value="Genomic_DNA"/>
</dbReference>
<dbReference type="GO" id="GO:0003677">
    <property type="term" value="F:DNA binding"/>
    <property type="evidence" value="ECO:0007669"/>
    <property type="project" value="InterPro"/>
</dbReference>
<protein>
    <submittedName>
        <fullName evidence="2">Helix-turn-helix domain-containing protein</fullName>
    </submittedName>
</protein>
<proteinExistence type="predicted"/>
<dbReference type="OrthoDB" id="3422637at2"/>
<dbReference type="PROSITE" id="PS50943">
    <property type="entry name" value="HTH_CROC1"/>
    <property type="match status" value="1"/>
</dbReference>
<sequence>MSGLPPPSSPVVAYFGSQLKRFRNEKDLTQDQLGAKIGYTGAMVGYVENARRIPSKKFIMACEEHLDAAGALMDLWPLINRESYPDWFRPFVELEGDAVSIREFEVQSVPGLFQTEDYARAVLGANWPPPDPDEVERQLSARLERQKIMDRPQPPLLWVVLEESVIRRPVGGRDVMVDQLRHLIKMAERPRVRLQVLPFSKGAHAAMDGGFTVLELSTREKVLYTERPGSGHVTADGDEVAKCDQRMSALIGLALSPEESADLIVTTIGVL</sequence>
<evidence type="ECO:0000313" key="2">
    <source>
        <dbReference type="EMBL" id="SJZ88845.1"/>
    </source>
</evidence>
<dbReference type="Pfam" id="PF19054">
    <property type="entry name" value="DUF5753"/>
    <property type="match status" value="1"/>
</dbReference>
<evidence type="ECO:0000259" key="1">
    <source>
        <dbReference type="PROSITE" id="PS50943"/>
    </source>
</evidence>
<keyword evidence="3" id="KW-1185">Reference proteome</keyword>
<reference evidence="2 3" key="1">
    <citation type="submission" date="2017-02" db="EMBL/GenBank/DDBJ databases">
        <authorList>
            <person name="Peterson S.W."/>
        </authorList>
    </citation>
    <scope>NUCLEOTIDE SEQUENCE [LARGE SCALE GENOMIC DNA]</scope>
    <source>
        <strain evidence="2 3">DSM 45154</strain>
    </source>
</reference>
<evidence type="ECO:0000313" key="3">
    <source>
        <dbReference type="Proteomes" id="UP000190637"/>
    </source>
</evidence>
<dbReference type="RefSeq" id="WP_078761098.1">
    <property type="nucleotide sequence ID" value="NZ_FUWS01000004.1"/>
</dbReference>
<dbReference type="InterPro" id="IPR043917">
    <property type="entry name" value="DUF5753"/>
</dbReference>
<dbReference type="SMART" id="SM00530">
    <property type="entry name" value="HTH_XRE"/>
    <property type="match status" value="1"/>
</dbReference>
<dbReference type="Proteomes" id="UP000190637">
    <property type="component" value="Unassembled WGS sequence"/>
</dbReference>
<organism evidence="2 3">
    <name type="scientific">Marinactinospora thermotolerans DSM 45154</name>
    <dbReference type="NCBI Taxonomy" id="1122192"/>
    <lineage>
        <taxon>Bacteria</taxon>
        <taxon>Bacillati</taxon>
        <taxon>Actinomycetota</taxon>
        <taxon>Actinomycetes</taxon>
        <taxon>Streptosporangiales</taxon>
        <taxon>Nocardiopsidaceae</taxon>
        <taxon>Marinactinospora</taxon>
    </lineage>
</organism>
<dbReference type="STRING" id="1122192.SAMN02745673_01720"/>
<dbReference type="SUPFAM" id="SSF47413">
    <property type="entry name" value="lambda repressor-like DNA-binding domains"/>
    <property type="match status" value="1"/>
</dbReference>
<name>A0A1T4PBB1_9ACTN</name>
<dbReference type="AlphaFoldDB" id="A0A1T4PBB1"/>
<gene>
    <name evidence="2" type="ORF">SAMN02745673_01720</name>
</gene>
<dbReference type="Gene3D" id="1.10.260.40">
    <property type="entry name" value="lambda repressor-like DNA-binding domains"/>
    <property type="match status" value="1"/>
</dbReference>
<accession>A0A1T4PBB1</accession>
<dbReference type="InterPro" id="IPR010982">
    <property type="entry name" value="Lambda_DNA-bd_dom_sf"/>
</dbReference>